<feature type="chain" id="PRO_5044277701" evidence="1">
    <location>
        <begin position="29"/>
        <end position="146"/>
    </location>
</feature>
<evidence type="ECO:0000256" key="1">
    <source>
        <dbReference type="SAM" id="SignalP"/>
    </source>
</evidence>
<proteinExistence type="predicted"/>
<protein>
    <submittedName>
        <fullName evidence="2">Uncharacterized protein</fullName>
    </submittedName>
</protein>
<accession>A0AB39T5Q1</accession>
<dbReference type="EMBL" id="CP163444">
    <property type="protein sequence ID" value="XDQ74639.1"/>
    <property type="molecule type" value="Genomic_DNA"/>
</dbReference>
<dbReference type="AlphaFoldDB" id="A0AB39T5Q1"/>
<dbReference type="RefSeq" id="WP_369147161.1">
    <property type="nucleotide sequence ID" value="NZ_CP163444.1"/>
</dbReference>
<evidence type="ECO:0000313" key="2">
    <source>
        <dbReference type="EMBL" id="XDQ74639.1"/>
    </source>
</evidence>
<dbReference type="SUPFAM" id="SSF51120">
    <property type="entry name" value="beta-Roll"/>
    <property type="match status" value="1"/>
</dbReference>
<feature type="signal peptide" evidence="1">
    <location>
        <begin position="1"/>
        <end position="28"/>
    </location>
</feature>
<keyword evidence="1" id="KW-0732">Signal</keyword>
<sequence>MIRHTMRALCAATLVIAPVALTATPAHAVASCRVNGIAVNSSNVVGTAGADYITCGPLAPGDVVDGLGGADYIRIGGNIGGGAVVRGGTGRDYLRVDGSVGPMAQVLGGDDSDYILVGPNAGAVNGGLGVDYCRVSSGNPPVNCEV</sequence>
<reference evidence="2" key="1">
    <citation type="submission" date="2024-07" db="EMBL/GenBank/DDBJ databases">
        <authorList>
            <person name="Yu S.T."/>
        </authorList>
    </citation>
    <scope>NUCLEOTIDE SEQUENCE</scope>
    <source>
        <strain evidence="2">R44</strain>
    </source>
</reference>
<organism evidence="2">
    <name type="scientific">Streptomyces sp. R44</name>
    <dbReference type="NCBI Taxonomy" id="3238633"/>
    <lineage>
        <taxon>Bacteria</taxon>
        <taxon>Bacillati</taxon>
        <taxon>Actinomycetota</taxon>
        <taxon>Actinomycetes</taxon>
        <taxon>Kitasatosporales</taxon>
        <taxon>Streptomycetaceae</taxon>
        <taxon>Streptomyces</taxon>
    </lineage>
</organism>
<gene>
    <name evidence="2" type="ORF">AB5J54_30760</name>
</gene>
<name>A0AB39T5Q1_9ACTN</name>
<dbReference type="PROSITE" id="PS51257">
    <property type="entry name" value="PROKAR_LIPOPROTEIN"/>
    <property type="match status" value="1"/>
</dbReference>
<dbReference type="InterPro" id="IPR011049">
    <property type="entry name" value="Serralysin-like_metalloprot_C"/>
</dbReference>
<dbReference type="Gene3D" id="2.160.20.160">
    <property type="match status" value="1"/>
</dbReference>